<accession>A0A4R7K6C7</accession>
<dbReference type="EMBL" id="SOAZ01000048">
    <property type="protein sequence ID" value="TDT45751.1"/>
    <property type="molecule type" value="Genomic_DNA"/>
</dbReference>
<evidence type="ECO:0008006" key="3">
    <source>
        <dbReference type="Google" id="ProtNLM"/>
    </source>
</evidence>
<name>A0A4R7K6C7_9CLOT</name>
<reference evidence="1 2" key="1">
    <citation type="submission" date="2019-03" db="EMBL/GenBank/DDBJ databases">
        <title>Genomic Encyclopedia of Type Strains, Phase IV (KMG-IV): sequencing the most valuable type-strain genomes for metagenomic binning, comparative biology and taxonomic classification.</title>
        <authorList>
            <person name="Goeker M."/>
        </authorList>
    </citation>
    <scope>NUCLEOTIDE SEQUENCE [LARGE SCALE GENOMIC DNA]</scope>
    <source>
        <strain evidence="1 2">DSM 24455</strain>
    </source>
</reference>
<protein>
    <recommendedName>
        <fullName evidence="3">Acetyltransferase (GNAT) family protein</fullName>
    </recommendedName>
</protein>
<dbReference type="AlphaFoldDB" id="A0A4R7K6C7"/>
<sequence>MIIRAAQFEDEEKISRLIAQFRVELKELKGIKTPANIEQAREEFKEYMEAKFPIFVAENSKMNC</sequence>
<evidence type="ECO:0000313" key="2">
    <source>
        <dbReference type="Proteomes" id="UP000295325"/>
    </source>
</evidence>
<dbReference type="Proteomes" id="UP000295325">
    <property type="component" value="Unassembled WGS sequence"/>
</dbReference>
<gene>
    <name evidence="1" type="ORF">EDD71_1482</name>
</gene>
<keyword evidence="2" id="KW-1185">Reference proteome</keyword>
<organism evidence="1 2">
    <name type="scientific">Fonticella tunisiensis</name>
    <dbReference type="NCBI Taxonomy" id="1096341"/>
    <lineage>
        <taxon>Bacteria</taxon>
        <taxon>Bacillati</taxon>
        <taxon>Bacillota</taxon>
        <taxon>Clostridia</taxon>
        <taxon>Eubacteriales</taxon>
        <taxon>Clostridiaceae</taxon>
        <taxon>Fonticella</taxon>
    </lineage>
</organism>
<dbReference type="RefSeq" id="WP_243116487.1">
    <property type="nucleotide sequence ID" value="NZ_SOAZ01000048.1"/>
</dbReference>
<comment type="caution">
    <text evidence="1">The sequence shown here is derived from an EMBL/GenBank/DDBJ whole genome shotgun (WGS) entry which is preliminary data.</text>
</comment>
<evidence type="ECO:0000313" key="1">
    <source>
        <dbReference type="EMBL" id="TDT45751.1"/>
    </source>
</evidence>
<proteinExistence type="predicted"/>